<keyword evidence="7 9" id="KW-0460">Magnesium</keyword>
<comment type="similarity">
    <text evidence="9">Belongs to the DHPS family.</text>
</comment>
<dbReference type="NCBIfam" id="TIGR01496">
    <property type="entry name" value="DHPS"/>
    <property type="match status" value="1"/>
</dbReference>
<name>A0A5C8P9I5_9HYPH</name>
<dbReference type="Gene3D" id="3.20.20.20">
    <property type="entry name" value="Dihydropteroate synthase-like"/>
    <property type="match status" value="1"/>
</dbReference>
<organism evidence="11 12">
    <name type="scientific">Vineibacter terrae</name>
    <dbReference type="NCBI Taxonomy" id="2586908"/>
    <lineage>
        <taxon>Bacteria</taxon>
        <taxon>Pseudomonadati</taxon>
        <taxon>Pseudomonadota</taxon>
        <taxon>Alphaproteobacteria</taxon>
        <taxon>Hyphomicrobiales</taxon>
        <taxon>Vineibacter</taxon>
    </lineage>
</organism>
<dbReference type="Proteomes" id="UP000321638">
    <property type="component" value="Unassembled WGS sequence"/>
</dbReference>
<dbReference type="EC" id="2.5.1.15" evidence="4 9"/>
<evidence type="ECO:0000256" key="9">
    <source>
        <dbReference type="RuleBase" id="RU361205"/>
    </source>
</evidence>
<dbReference type="PROSITE" id="PS00793">
    <property type="entry name" value="DHPS_2"/>
    <property type="match status" value="1"/>
</dbReference>
<dbReference type="InterPro" id="IPR006390">
    <property type="entry name" value="DHP_synth_dom"/>
</dbReference>
<dbReference type="Pfam" id="PF00809">
    <property type="entry name" value="Pterin_bind"/>
    <property type="match status" value="1"/>
</dbReference>
<evidence type="ECO:0000313" key="12">
    <source>
        <dbReference type="Proteomes" id="UP000321638"/>
    </source>
</evidence>
<dbReference type="GO" id="GO:0046654">
    <property type="term" value="P:tetrahydrofolate biosynthetic process"/>
    <property type="evidence" value="ECO:0007669"/>
    <property type="project" value="UniProtKB-UniPathway"/>
</dbReference>
<dbReference type="GO" id="GO:0046656">
    <property type="term" value="P:folic acid biosynthetic process"/>
    <property type="evidence" value="ECO:0007669"/>
    <property type="project" value="UniProtKB-KW"/>
</dbReference>
<dbReference type="AlphaFoldDB" id="A0A5C8P9I5"/>
<dbReference type="InterPro" id="IPR045031">
    <property type="entry name" value="DHP_synth-like"/>
</dbReference>
<dbReference type="PROSITE" id="PS00792">
    <property type="entry name" value="DHPS_1"/>
    <property type="match status" value="1"/>
</dbReference>
<evidence type="ECO:0000256" key="6">
    <source>
        <dbReference type="ARBA" id="ARBA00022723"/>
    </source>
</evidence>
<dbReference type="PANTHER" id="PTHR20941:SF1">
    <property type="entry name" value="FOLIC ACID SYNTHESIS PROTEIN FOL1"/>
    <property type="match status" value="1"/>
</dbReference>
<comment type="function">
    <text evidence="9">Catalyzes the condensation of para-aminobenzoate (pABA) with 6-hydroxymethyl-7,8-dihydropterin diphosphate (DHPt-PP) to form 7,8-dihydropteroate (H2Pte), the immediate precursor of folate derivatives.</text>
</comment>
<evidence type="ECO:0000256" key="2">
    <source>
        <dbReference type="ARBA" id="ARBA00001946"/>
    </source>
</evidence>
<comment type="caution">
    <text evidence="11">The sequence shown here is derived from an EMBL/GenBank/DDBJ whole genome shotgun (WGS) entry which is preliminary data.</text>
</comment>
<feature type="domain" description="Pterin-binding" evidence="10">
    <location>
        <begin position="18"/>
        <end position="272"/>
    </location>
</feature>
<dbReference type="UniPathway" id="UPA00077">
    <property type="reaction ID" value="UER00156"/>
</dbReference>
<gene>
    <name evidence="11" type="primary">folP</name>
    <name evidence="11" type="ORF">FHP25_36410</name>
</gene>
<evidence type="ECO:0000256" key="4">
    <source>
        <dbReference type="ARBA" id="ARBA00012458"/>
    </source>
</evidence>
<protein>
    <recommendedName>
        <fullName evidence="4 9">Dihydropteroate synthase</fullName>
        <shortName evidence="9">DHPS</shortName>
        <ecNumber evidence="4 9">2.5.1.15</ecNumber>
    </recommendedName>
    <alternativeName>
        <fullName evidence="9">Dihydropteroate pyrophosphorylase</fullName>
    </alternativeName>
</protein>
<dbReference type="OrthoDB" id="9811744at2"/>
<sequence length="288" mass="29097">MTPPPAFAGLAPHADGRPWVMGIVNVTPDSFSDGGLHLDAGRAIAAGLRMREDGADIVDVGGESTRPGAAAVTVAEEAARVMPVVRGLVAAGAVVSIDTRRADVMRAALDAGARIVNDVSALCDDQQSLELIATRRCPVILMYRRGTAAGGYEAAAGGDIVAAARTFLAARVAACRGAGVPQDGIAIDPGVGFVGAAPDDNLPLIARLAELSTLGRPIVVGASRKRFVGAISGEPVAARRLGGSLALALAAAARGAAILRVHDVRETVQALKAQAALARIERTGGEAG</sequence>
<evidence type="ECO:0000256" key="1">
    <source>
        <dbReference type="ARBA" id="ARBA00000012"/>
    </source>
</evidence>
<proteinExistence type="inferred from homology"/>
<dbReference type="InterPro" id="IPR011005">
    <property type="entry name" value="Dihydropteroate_synth-like_sf"/>
</dbReference>
<dbReference type="PANTHER" id="PTHR20941">
    <property type="entry name" value="FOLATE SYNTHESIS PROTEINS"/>
    <property type="match status" value="1"/>
</dbReference>
<keyword evidence="6 9" id="KW-0479">Metal-binding</keyword>
<dbReference type="InterPro" id="IPR000489">
    <property type="entry name" value="Pterin-binding_dom"/>
</dbReference>
<comment type="pathway">
    <text evidence="3 9">Cofactor biosynthesis; tetrahydrofolate biosynthesis; 7,8-dihydrofolate from 2-amino-4-hydroxy-6-hydroxymethyl-7,8-dihydropteridine diphosphate and 4-aminobenzoate: step 1/2.</text>
</comment>
<dbReference type="RefSeq" id="WP_147851930.1">
    <property type="nucleotide sequence ID" value="NZ_VDUZ01000067.1"/>
</dbReference>
<evidence type="ECO:0000256" key="7">
    <source>
        <dbReference type="ARBA" id="ARBA00022842"/>
    </source>
</evidence>
<comment type="catalytic activity">
    <reaction evidence="1">
        <text>(7,8-dihydropterin-6-yl)methyl diphosphate + 4-aminobenzoate = 7,8-dihydropteroate + diphosphate</text>
        <dbReference type="Rhea" id="RHEA:19949"/>
        <dbReference type="ChEBI" id="CHEBI:17836"/>
        <dbReference type="ChEBI" id="CHEBI:17839"/>
        <dbReference type="ChEBI" id="CHEBI:33019"/>
        <dbReference type="ChEBI" id="CHEBI:72950"/>
        <dbReference type="EC" id="2.5.1.15"/>
    </reaction>
</comment>
<dbReference type="SUPFAM" id="SSF51717">
    <property type="entry name" value="Dihydropteroate synthetase-like"/>
    <property type="match status" value="1"/>
</dbReference>
<evidence type="ECO:0000259" key="10">
    <source>
        <dbReference type="PROSITE" id="PS50972"/>
    </source>
</evidence>
<keyword evidence="8 9" id="KW-0289">Folate biosynthesis</keyword>
<evidence type="ECO:0000256" key="5">
    <source>
        <dbReference type="ARBA" id="ARBA00022679"/>
    </source>
</evidence>
<dbReference type="GO" id="GO:0005829">
    <property type="term" value="C:cytosol"/>
    <property type="evidence" value="ECO:0007669"/>
    <property type="project" value="TreeGrafter"/>
</dbReference>
<keyword evidence="5 9" id="KW-0808">Transferase</keyword>
<reference evidence="11 12" key="1">
    <citation type="submission" date="2019-06" db="EMBL/GenBank/DDBJ databases">
        <title>New taxonomy in bacterial strain CC-CFT640, isolated from vineyard.</title>
        <authorList>
            <person name="Lin S.-Y."/>
            <person name="Tsai C.-F."/>
            <person name="Young C.-C."/>
        </authorList>
    </citation>
    <scope>NUCLEOTIDE SEQUENCE [LARGE SCALE GENOMIC DNA]</scope>
    <source>
        <strain evidence="11 12">CC-CFT640</strain>
    </source>
</reference>
<evidence type="ECO:0000313" key="11">
    <source>
        <dbReference type="EMBL" id="TXL70001.1"/>
    </source>
</evidence>
<dbReference type="PROSITE" id="PS50972">
    <property type="entry name" value="PTERIN_BINDING"/>
    <property type="match status" value="1"/>
</dbReference>
<dbReference type="EMBL" id="VDUZ01000067">
    <property type="protein sequence ID" value="TXL70001.1"/>
    <property type="molecule type" value="Genomic_DNA"/>
</dbReference>
<evidence type="ECO:0000256" key="8">
    <source>
        <dbReference type="ARBA" id="ARBA00022909"/>
    </source>
</evidence>
<dbReference type="GO" id="GO:0046872">
    <property type="term" value="F:metal ion binding"/>
    <property type="evidence" value="ECO:0007669"/>
    <property type="project" value="UniProtKB-KW"/>
</dbReference>
<keyword evidence="12" id="KW-1185">Reference proteome</keyword>
<evidence type="ECO:0000256" key="3">
    <source>
        <dbReference type="ARBA" id="ARBA00004763"/>
    </source>
</evidence>
<accession>A0A5C8P9I5</accession>
<comment type="cofactor">
    <cofactor evidence="2 9">
        <name>Mg(2+)</name>
        <dbReference type="ChEBI" id="CHEBI:18420"/>
    </cofactor>
</comment>
<dbReference type="GO" id="GO:0004156">
    <property type="term" value="F:dihydropteroate synthase activity"/>
    <property type="evidence" value="ECO:0007669"/>
    <property type="project" value="UniProtKB-EC"/>
</dbReference>